<dbReference type="AlphaFoldDB" id="A0A2U2HKD2"/>
<dbReference type="Proteomes" id="UP000241421">
    <property type="component" value="Unassembled WGS sequence"/>
</dbReference>
<dbReference type="InterPro" id="IPR014162">
    <property type="entry name" value="CpoB_C"/>
</dbReference>
<evidence type="ECO:0000259" key="4">
    <source>
        <dbReference type="Pfam" id="PF16331"/>
    </source>
</evidence>
<protein>
    <recommendedName>
        <fullName evidence="2">Cell division coordinator CpoB</fullName>
    </recommendedName>
</protein>
<dbReference type="EMBL" id="PXWF02000222">
    <property type="protein sequence ID" value="PWF47943.1"/>
    <property type="molecule type" value="Genomic_DNA"/>
</dbReference>
<dbReference type="InterPro" id="IPR032519">
    <property type="entry name" value="YbgF_tri"/>
</dbReference>
<dbReference type="GO" id="GO:0070206">
    <property type="term" value="P:protein trimerization"/>
    <property type="evidence" value="ECO:0007669"/>
    <property type="project" value="InterPro"/>
</dbReference>
<dbReference type="RefSeq" id="WP_106757868.1">
    <property type="nucleotide sequence ID" value="NZ_PXWF02000222.1"/>
</dbReference>
<dbReference type="HAMAP" id="MF_02066">
    <property type="entry name" value="CpoB"/>
    <property type="match status" value="1"/>
</dbReference>
<evidence type="ECO:0000256" key="2">
    <source>
        <dbReference type="HAMAP-Rule" id="MF_02066"/>
    </source>
</evidence>
<dbReference type="GO" id="GO:0043093">
    <property type="term" value="P:FtsZ-dependent cytokinesis"/>
    <property type="evidence" value="ECO:0007669"/>
    <property type="project" value="UniProtKB-UniRule"/>
</dbReference>
<dbReference type="NCBIfam" id="TIGR02795">
    <property type="entry name" value="tol_pal_ybgF"/>
    <property type="match status" value="1"/>
</dbReference>
<feature type="chain" id="PRO_5015791430" description="Cell division coordinator CpoB" evidence="2">
    <location>
        <begin position="27"/>
        <end position="253"/>
    </location>
</feature>
<comment type="subcellular location">
    <subcellularLocation>
        <location evidence="2">Periplasm</location>
    </subcellularLocation>
</comment>
<feature type="domain" description="Outer membrane lipoprotein BamD-like" evidence="3">
    <location>
        <begin position="131"/>
        <end position="253"/>
    </location>
</feature>
<dbReference type="Pfam" id="PF13525">
    <property type="entry name" value="YfiO"/>
    <property type="match status" value="1"/>
</dbReference>
<evidence type="ECO:0000313" key="5">
    <source>
        <dbReference type="EMBL" id="PWF47943.1"/>
    </source>
</evidence>
<accession>A0A2U2HKD2</accession>
<evidence type="ECO:0000313" key="6">
    <source>
        <dbReference type="Proteomes" id="UP000241421"/>
    </source>
</evidence>
<evidence type="ECO:0000259" key="3">
    <source>
        <dbReference type="Pfam" id="PF13525"/>
    </source>
</evidence>
<keyword evidence="2" id="KW-0574">Periplasm</keyword>
<keyword evidence="2" id="KW-0132">Cell division</keyword>
<evidence type="ECO:0000256" key="1">
    <source>
        <dbReference type="ARBA" id="ARBA00022729"/>
    </source>
</evidence>
<keyword evidence="2" id="KW-0175">Coiled coil</keyword>
<organism evidence="5 6">
    <name type="scientific">Massilia glaciei</name>
    <dbReference type="NCBI Taxonomy" id="1524097"/>
    <lineage>
        <taxon>Bacteria</taxon>
        <taxon>Pseudomonadati</taxon>
        <taxon>Pseudomonadota</taxon>
        <taxon>Betaproteobacteria</taxon>
        <taxon>Burkholderiales</taxon>
        <taxon>Oxalobacteraceae</taxon>
        <taxon>Telluria group</taxon>
        <taxon>Massilia</taxon>
    </lineage>
</organism>
<dbReference type="SUPFAM" id="SSF48452">
    <property type="entry name" value="TPR-like"/>
    <property type="match status" value="1"/>
</dbReference>
<comment type="function">
    <text evidence="2">Mediates coordination of peptidoglycan synthesis and outer membrane constriction during cell division.</text>
</comment>
<dbReference type="Pfam" id="PF16331">
    <property type="entry name" value="TolA_bind_tri"/>
    <property type="match status" value="1"/>
</dbReference>
<keyword evidence="6" id="KW-1185">Reference proteome</keyword>
<proteinExistence type="inferred from homology"/>
<dbReference type="OrthoDB" id="8525418at2"/>
<keyword evidence="1 2" id="KW-0732">Signal</keyword>
<reference evidence="5 6" key="1">
    <citation type="submission" date="2018-04" db="EMBL/GenBank/DDBJ databases">
        <title>Massilia violaceinigra sp. nov., a novel purple-pigmented bacterium isolated from Tianshan glacier, Xinjiang, China.</title>
        <authorList>
            <person name="Wang H."/>
        </authorList>
    </citation>
    <scope>NUCLEOTIDE SEQUENCE [LARGE SCALE GENOMIC DNA]</scope>
    <source>
        <strain evidence="5 6">B448-2</strain>
    </source>
</reference>
<feature type="signal peptide" evidence="2">
    <location>
        <begin position="1"/>
        <end position="26"/>
    </location>
</feature>
<feature type="coiled-coil region" evidence="2">
    <location>
        <begin position="31"/>
        <end position="99"/>
    </location>
</feature>
<dbReference type="Gene3D" id="1.25.40.10">
    <property type="entry name" value="Tetratricopeptide repeat domain"/>
    <property type="match status" value="1"/>
</dbReference>
<name>A0A2U2HKD2_9BURK</name>
<dbReference type="InterPro" id="IPR039565">
    <property type="entry name" value="BamD-like"/>
</dbReference>
<sequence precursor="true">MMTFSKTRLAAALFALAACLPLGASAGILDDNEARKAILDLRAKVDNLAREVNARIDTKSDKHAALESLNRHEQTLQTIAELRGQIEVLANEVANTQRRQKDLYADLDARIRKIEPRQVTIDGQESSVAPSEQQSYEAAMGLFKTGDYAGAASALSLFVRRYPDSPYAANAQYWSGNAYYAQGDYKNAITAQQALGVAYKDSPQAADAMLNIADSYTQLKDKKNAKKTLQTLVSRYPGTSAAQTAKDRLVTLK</sequence>
<dbReference type="InterPro" id="IPR034706">
    <property type="entry name" value="CpoB"/>
</dbReference>
<comment type="caution">
    <text evidence="5">The sequence shown here is derived from an EMBL/GenBank/DDBJ whole genome shotgun (WGS) entry which is preliminary data.</text>
</comment>
<gene>
    <name evidence="5" type="primary">ygbF</name>
    <name evidence="2" type="synonym">cpoB</name>
    <name evidence="5" type="ORF">C7C56_013115</name>
</gene>
<comment type="similarity">
    <text evidence="2">Belongs to the CpoB family.</text>
</comment>
<dbReference type="GO" id="GO:0030288">
    <property type="term" value="C:outer membrane-bounded periplasmic space"/>
    <property type="evidence" value="ECO:0007669"/>
    <property type="project" value="UniProtKB-UniRule"/>
</dbReference>
<dbReference type="PROSITE" id="PS51257">
    <property type="entry name" value="PROKAR_LIPOPROTEIN"/>
    <property type="match status" value="1"/>
</dbReference>
<feature type="domain" description="YbgF trimerisation" evidence="4">
    <location>
        <begin position="47"/>
        <end position="117"/>
    </location>
</feature>
<keyword evidence="2" id="KW-0131">Cell cycle</keyword>
<dbReference type="Gene3D" id="1.20.5.110">
    <property type="match status" value="1"/>
</dbReference>
<dbReference type="InterPro" id="IPR011990">
    <property type="entry name" value="TPR-like_helical_dom_sf"/>
</dbReference>